<dbReference type="SMART" id="SM01079">
    <property type="entry name" value="CHASE"/>
    <property type="match status" value="1"/>
</dbReference>
<comment type="cofactor">
    <cofactor evidence="1">
        <name>Mg(2+)</name>
        <dbReference type="ChEBI" id="CHEBI:18420"/>
    </cofactor>
</comment>
<dbReference type="PROSITE" id="PS50839">
    <property type="entry name" value="CHASE"/>
    <property type="match status" value="1"/>
</dbReference>
<proteinExistence type="predicted"/>
<evidence type="ECO:0000256" key="2">
    <source>
        <dbReference type="ARBA" id="ARBA00004370"/>
    </source>
</evidence>
<dbReference type="OrthoDB" id="9787514at2"/>
<dbReference type="InterPro" id="IPR035965">
    <property type="entry name" value="PAS-like_dom_sf"/>
</dbReference>
<keyword evidence="5" id="KW-0472">Membrane</keyword>
<evidence type="ECO:0000256" key="5">
    <source>
        <dbReference type="ARBA" id="ARBA00023136"/>
    </source>
</evidence>
<dbReference type="FunFam" id="3.30.70.270:FF:000001">
    <property type="entry name" value="Diguanylate cyclase domain protein"/>
    <property type="match status" value="1"/>
</dbReference>
<feature type="domain" description="EAL" evidence="7">
    <location>
        <begin position="605"/>
        <end position="855"/>
    </location>
</feature>
<dbReference type="Gene3D" id="3.30.450.20">
    <property type="entry name" value="PAS domain"/>
    <property type="match status" value="1"/>
</dbReference>
<dbReference type="Gene3D" id="3.20.20.450">
    <property type="entry name" value="EAL domain"/>
    <property type="match status" value="1"/>
</dbReference>
<dbReference type="PROSITE" id="PS50887">
    <property type="entry name" value="GGDEF"/>
    <property type="match status" value="1"/>
</dbReference>
<dbReference type="InterPro" id="IPR000014">
    <property type="entry name" value="PAS"/>
</dbReference>
<feature type="domain" description="CHASE" evidence="6">
    <location>
        <begin position="107"/>
        <end position="205"/>
    </location>
</feature>
<evidence type="ECO:0000256" key="4">
    <source>
        <dbReference type="ARBA" id="ARBA00022989"/>
    </source>
</evidence>
<dbReference type="CDD" id="cd01949">
    <property type="entry name" value="GGDEF"/>
    <property type="match status" value="1"/>
</dbReference>
<dbReference type="SUPFAM" id="SSF141868">
    <property type="entry name" value="EAL domain-like"/>
    <property type="match status" value="1"/>
</dbReference>
<dbReference type="Pfam" id="PF00990">
    <property type="entry name" value="GGDEF"/>
    <property type="match status" value="1"/>
</dbReference>
<comment type="subcellular location">
    <subcellularLocation>
        <location evidence="2">Membrane</location>
    </subcellularLocation>
</comment>
<dbReference type="InterPro" id="IPR052155">
    <property type="entry name" value="Biofilm_reg_signaling"/>
</dbReference>
<evidence type="ECO:0000259" key="7">
    <source>
        <dbReference type="PROSITE" id="PS50883"/>
    </source>
</evidence>
<dbReference type="InterPro" id="IPR029787">
    <property type="entry name" value="Nucleotide_cyclase"/>
</dbReference>
<name>A0A371K7F9_9GAMM</name>
<dbReference type="Proteomes" id="UP000264492">
    <property type="component" value="Unassembled WGS sequence"/>
</dbReference>
<dbReference type="CDD" id="cd01948">
    <property type="entry name" value="EAL"/>
    <property type="match status" value="1"/>
</dbReference>
<dbReference type="InterPro" id="IPR000160">
    <property type="entry name" value="GGDEF_dom"/>
</dbReference>
<reference evidence="9 10" key="1">
    <citation type="submission" date="2018-08" db="EMBL/GenBank/DDBJ databases">
        <title>Lysobacter sp. zong2l5, whole genome shotgun sequence.</title>
        <authorList>
            <person name="Zhang X."/>
            <person name="Feng G."/>
            <person name="Zhu H."/>
        </authorList>
    </citation>
    <scope>NUCLEOTIDE SEQUENCE [LARGE SCALE GENOMIC DNA]</scope>
    <source>
        <strain evidence="10">zong2l5</strain>
    </source>
</reference>
<dbReference type="Gene3D" id="3.30.70.270">
    <property type="match status" value="1"/>
</dbReference>
<dbReference type="InterPro" id="IPR006189">
    <property type="entry name" value="CHASE_dom"/>
</dbReference>
<dbReference type="SUPFAM" id="SSF55785">
    <property type="entry name" value="PYP-like sensor domain (PAS domain)"/>
    <property type="match status" value="1"/>
</dbReference>
<gene>
    <name evidence="9" type="ORF">DX914_11170</name>
</gene>
<dbReference type="Gene3D" id="3.30.450.350">
    <property type="entry name" value="CHASE domain"/>
    <property type="match status" value="1"/>
</dbReference>
<evidence type="ECO:0000256" key="1">
    <source>
        <dbReference type="ARBA" id="ARBA00001946"/>
    </source>
</evidence>
<dbReference type="SMART" id="SM00052">
    <property type="entry name" value="EAL"/>
    <property type="match status" value="1"/>
</dbReference>
<keyword evidence="3" id="KW-0812">Transmembrane</keyword>
<dbReference type="NCBIfam" id="TIGR00229">
    <property type="entry name" value="sensory_box"/>
    <property type="match status" value="1"/>
</dbReference>
<sequence length="855" mass="95524">MLALLLGVGLTLWLGGAQHRRVVDDRTAALDAGAQRVFHSLNDRLHACELLLRSVQTLFLTSDEVTAQEFANLYANVRPRERFPSLQAMGYSRRETRVDGDHYITDLVAPLAGNERVLGLDVNLQPTNLVGVLASRDSDSAVLSAPFRLAQQSPSDPSRDGVTMRLPVFSAGPPPATLEERRARMRGSIAISFRAGQLIDASLDEDVRRNLHIQVDDVTDNTVATLFASGPTPAHDTGFRFARELNYGGRRWRVRMQALEAVTSRPDGRNWVLLPGLLASVLLALLVWSVARTRRLALELGSRMSRRYRESEERFRALNELLPALVLLARRDDGRISYANQASRARLGETVYEVPLPELFEDQLLRDKLRAADLVDCANAEAMLRSVNGDRFWANVSITSVVLEGRSRLLMVASDISEQRQLTELLTFQASHDALTELYNRREFERRVERVLAGIAAGAPPCALLYIDLDQFKLINDTSGHVAGDQLLTQLATMMSEHLRGGDVLARLGGDEFGVLATEVHDLAGATLVAERLREHIDGYVFVWEQRTYTITASIGGVMLDRPNTTLKDLLSQADTACYMAKESGRNRVHFYSEHDDDAARRRSEMEWANRLRWAIDEGRLLLKYQEVWPLSDEAETGLHLELLLRFRDQEGRLVVPGAFIPAAERYGLMPMLDRWVIETALANFDRLHPNGAKLRTATINLSGASIEDETLADLILALLRKHEVAPERVCFEITETVAVRNLAQVARFIERLRAVGCRFALDDFGAGMSSFGYLKNLPVDIIKIDGAFIRDLLTDPMSHAIVKAVTDIGHQRGLKVIAEWVTSDEILLELGAMGVDYAQGYALHQPEPVPFHRR</sequence>
<dbReference type="NCBIfam" id="TIGR00254">
    <property type="entry name" value="GGDEF"/>
    <property type="match status" value="1"/>
</dbReference>
<dbReference type="Pfam" id="PF03924">
    <property type="entry name" value="CHASE"/>
    <property type="match status" value="1"/>
</dbReference>
<keyword evidence="10" id="KW-1185">Reference proteome</keyword>
<evidence type="ECO:0000256" key="3">
    <source>
        <dbReference type="ARBA" id="ARBA00022692"/>
    </source>
</evidence>
<dbReference type="Pfam" id="PF00563">
    <property type="entry name" value="EAL"/>
    <property type="match status" value="1"/>
</dbReference>
<dbReference type="GO" id="GO:0003824">
    <property type="term" value="F:catalytic activity"/>
    <property type="evidence" value="ECO:0007669"/>
    <property type="project" value="UniProtKB-ARBA"/>
</dbReference>
<evidence type="ECO:0000313" key="9">
    <source>
        <dbReference type="EMBL" id="RDZ29797.1"/>
    </source>
</evidence>
<dbReference type="AlphaFoldDB" id="A0A371K7F9"/>
<evidence type="ECO:0000259" key="8">
    <source>
        <dbReference type="PROSITE" id="PS50887"/>
    </source>
</evidence>
<dbReference type="InterPro" id="IPR001633">
    <property type="entry name" value="EAL_dom"/>
</dbReference>
<dbReference type="PANTHER" id="PTHR44757">
    <property type="entry name" value="DIGUANYLATE CYCLASE DGCP"/>
    <property type="match status" value="1"/>
</dbReference>
<protein>
    <submittedName>
        <fullName evidence="9">EAL domain-containing protein</fullName>
    </submittedName>
</protein>
<dbReference type="EMBL" id="QTSU01000001">
    <property type="protein sequence ID" value="RDZ29797.1"/>
    <property type="molecule type" value="Genomic_DNA"/>
</dbReference>
<feature type="domain" description="GGDEF" evidence="8">
    <location>
        <begin position="460"/>
        <end position="594"/>
    </location>
</feature>
<comment type="caution">
    <text evidence="9">The sequence shown here is derived from an EMBL/GenBank/DDBJ whole genome shotgun (WGS) entry which is preliminary data.</text>
</comment>
<dbReference type="SUPFAM" id="SSF55073">
    <property type="entry name" value="Nucleotide cyclase"/>
    <property type="match status" value="1"/>
</dbReference>
<dbReference type="SMART" id="SM00267">
    <property type="entry name" value="GGDEF"/>
    <property type="match status" value="1"/>
</dbReference>
<organism evidence="9 10">
    <name type="scientific">Lysobacter silvisoli</name>
    <dbReference type="NCBI Taxonomy" id="2293254"/>
    <lineage>
        <taxon>Bacteria</taxon>
        <taxon>Pseudomonadati</taxon>
        <taxon>Pseudomonadota</taxon>
        <taxon>Gammaproteobacteria</taxon>
        <taxon>Lysobacterales</taxon>
        <taxon>Lysobacteraceae</taxon>
        <taxon>Lysobacter</taxon>
    </lineage>
</organism>
<dbReference type="InterPro" id="IPR042240">
    <property type="entry name" value="CHASE_sf"/>
</dbReference>
<dbReference type="InterPro" id="IPR035919">
    <property type="entry name" value="EAL_sf"/>
</dbReference>
<dbReference type="InterPro" id="IPR043128">
    <property type="entry name" value="Rev_trsase/Diguanyl_cyclase"/>
</dbReference>
<dbReference type="PROSITE" id="PS50883">
    <property type="entry name" value="EAL"/>
    <property type="match status" value="1"/>
</dbReference>
<dbReference type="GO" id="GO:0016020">
    <property type="term" value="C:membrane"/>
    <property type="evidence" value="ECO:0007669"/>
    <property type="project" value="UniProtKB-SubCell"/>
</dbReference>
<evidence type="ECO:0000259" key="6">
    <source>
        <dbReference type="PROSITE" id="PS50839"/>
    </source>
</evidence>
<dbReference type="GO" id="GO:0007165">
    <property type="term" value="P:signal transduction"/>
    <property type="evidence" value="ECO:0007669"/>
    <property type="project" value="UniProtKB-ARBA"/>
</dbReference>
<accession>A0A371K7F9</accession>
<dbReference type="PANTHER" id="PTHR44757:SF4">
    <property type="entry name" value="DIGUANYLATE CYCLASE DGCE-RELATED"/>
    <property type="match status" value="1"/>
</dbReference>
<keyword evidence="4" id="KW-1133">Transmembrane helix</keyword>
<evidence type="ECO:0000313" key="10">
    <source>
        <dbReference type="Proteomes" id="UP000264492"/>
    </source>
</evidence>